<evidence type="ECO:0000313" key="2">
    <source>
        <dbReference type="EMBL" id="KAG9458411.1"/>
    </source>
</evidence>
<gene>
    <name evidence="2" type="ORF">H6P81_002919</name>
</gene>
<evidence type="ECO:0000259" key="1">
    <source>
        <dbReference type="Pfam" id="PF22936"/>
    </source>
</evidence>
<organism evidence="2 3">
    <name type="scientific">Aristolochia fimbriata</name>
    <name type="common">White veined hardy Dutchman's pipe vine</name>
    <dbReference type="NCBI Taxonomy" id="158543"/>
    <lineage>
        <taxon>Eukaryota</taxon>
        <taxon>Viridiplantae</taxon>
        <taxon>Streptophyta</taxon>
        <taxon>Embryophyta</taxon>
        <taxon>Tracheophyta</taxon>
        <taxon>Spermatophyta</taxon>
        <taxon>Magnoliopsida</taxon>
        <taxon>Magnoliidae</taxon>
        <taxon>Piperales</taxon>
        <taxon>Aristolochiaceae</taxon>
        <taxon>Aristolochia</taxon>
    </lineage>
</organism>
<protein>
    <recommendedName>
        <fullName evidence="1">Retrovirus-related Pol polyprotein from transposon TNT 1-94-like beta-barrel domain-containing protein</fullName>
    </recommendedName>
</protein>
<reference evidence="2 3" key="1">
    <citation type="submission" date="2021-07" db="EMBL/GenBank/DDBJ databases">
        <title>The Aristolochia fimbriata genome: insights into angiosperm evolution, floral development and chemical biosynthesis.</title>
        <authorList>
            <person name="Jiao Y."/>
        </authorList>
    </citation>
    <scope>NUCLEOTIDE SEQUENCE [LARGE SCALE GENOMIC DNA]</scope>
    <source>
        <strain evidence="2">IBCAS-2021</strain>
        <tissue evidence="2">Leaf</tissue>
    </source>
</reference>
<accession>A0AAV7FEA6</accession>
<comment type="caution">
    <text evidence="2">The sequence shown here is derived from an EMBL/GenBank/DDBJ whole genome shotgun (WGS) entry which is preliminary data.</text>
</comment>
<dbReference type="InterPro" id="IPR054722">
    <property type="entry name" value="PolX-like_BBD"/>
</dbReference>
<proteinExistence type="predicted"/>
<sequence length="149" mass="16297">MDWDTVVLVHLCNMLTLRLALNGLESLFLHVITVRLMDISDLTATSCKDIGEGMEEKEIGLFAAHTARKSNTDGVWYFERGCSRHMAGSTKFLTNLHKESGGQVTFVDGAKGFVIGKGDLNVKGLPKLKNVLLVDGMKANLISISQLCD</sequence>
<feature type="domain" description="Retrovirus-related Pol polyprotein from transposon TNT 1-94-like beta-barrel" evidence="1">
    <location>
        <begin position="76"/>
        <end position="148"/>
    </location>
</feature>
<dbReference type="Proteomes" id="UP000825729">
    <property type="component" value="Unassembled WGS sequence"/>
</dbReference>
<keyword evidence="3" id="KW-1185">Reference proteome</keyword>
<name>A0AAV7FEA6_ARIFI</name>
<dbReference type="EMBL" id="JAINDJ010000002">
    <property type="protein sequence ID" value="KAG9458411.1"/>
    <property type="molecule type" value="Genomic_DNA"/>
</dbReference>
<evidence type="ECO:0000313" key="3">
    <source>
        <dbReference type="Proteomes" id="UP000825729"/>
    </source>
</evidence>
<dbReference type="AlphaFoldDB" id="A0AAV7FEA6"/>
<dbReference type="Pfam" id="PF22936">
    <property type="entry name" value="Pol_BBD"/>
    <property type="match status" value="1"/>
</dbReference>